<proteinExistence type="predicted"/>
<organism evidence="1">
    <name type="scientific">Mesocestoides corti</name>
    <name type="common">Flatworm</name>
    <dbReference type="NCBI Taxonomy" id="53468"/>
    <lineage>
        <taxon>Eukaryota</taxon>
        <taxon>Metazoa</taxon>
        <taxon>Spiralia</taxon>
        <taxon>Lophotrochozoa</taxon>
        <taxon>Platyhelminthes</taxon>
        <taxon>Cestoda</taxon>
        <taxon>Eucestoda</taxon>
        <taxon>Cyclophyllidea</taxon>
        <taxon>Mesocestoididae</taxon>
        <taxon>Mesocestoides</taxon>
    </lineage>
</organism>
<sequence length="78" mass="8688">MSPRYIAEYTSPSLKKTGAIEKVILTNHKPESLVRCHSSEFTTMATTLIIYRISSMSFSGWLLSFPACHSIAERHGIG</sequence>
<accession>A0A5K3FQ88</accession>
<dbReference type="WBParaSite" id="MCU_009629-RA">
    <property type="protein sequence ID" value="MCU_009629-RA"/>
    <property type="gene ID" value="MCU_009629"/>
</dbReference>
<reference evidence="1" key="1">
    <citation type="submission" date="2019-11" db="UniProtKB">
        <authorList>
            <consortium name="WormBaseParasite"/>
        </authorList>
    </citation>
    <scope>IDENTIFICATION</scope>
</reference>
<protein>
    <submittedName>
        <fullName evidence="1">Uncharacterized protein</fullName>
    </submittedName>
</protein>
<name>A0A5K3FQ88_MESCO</name>
<dbReference type="AlphaFoldDB" id="A0A5K3FQ88"/>
<evidence type="ECO:0000313" key="1">
    <source>
        <dbReference type="WBParaSite" id="MCU_009629-RA"/>
    </source>
</evidence>